<dbReference type="Proteomes" id="UP000297635">
    <property type="component" value="Unassembled WGS sequence"/>
</dbReference>
<dbReference type="GeneID" id="82149848"/>
<keyword evidence="3" id="KW-1185">Reference proteome</keyword>
<sequence length="261" mass="28652">MRVLGVIIIMLLSSAAVYANERLLDNTLDMTSIGRIRLMNDINVVCVVDSFAKNIIEFPDTIRDWSNILFLTHERETLTIQILDNNIAERYVGKYQNDTLLIKVNANITEIENGYNSTLKVRGRLSVPELKIIQSGNGSIEIDSVYASKASLSIVTGNGSIIIRELASDNISCNILGTGSITVKGGVCDNLKCRIIGTGKIDVVRLVAENAKIKYSGGGYVKCNVIRLLSTHGLGTTKISYKGNPHIKRRSNVKPKKISDK</sequence>
<evidence type="ECO:0000259" key="1">
    <source>
        <dbReference type="Pfam" id="PF10988"/>
    </source>
</evidence>
<evidence type="ECO:0000313" key="3">
    <source>
        <dbReference type="Proteomes" id="UP000297635"/>
    </source>
</evidence>
<proteinExistence type="predicted"/>
<dbReference type="InterPro" id="IPR021255">
    <property type="entry name" value="DUF2807"/>
</dbReference>
<dbReference type="PANTHER" id="PTHR39200">
    <property type="entry name" value="HYPOTHETICAL EXPORTED PROTEIN"/>
    <property type="match status" value="1"/>
</dbReference>
<dbReference type="AlphaFoldDB" id="A0A4Z0VA88"/>
<reference evidence="2 3" key="1">
    <citation type="submission" date="2019-02" db="EMBL/GenBank/DDBJ databases">
        <title>Isolation and identification of novel species under the genus Muribaculum.</title>
        <authorList>
            <person name="Miyake S."/>
            <person name="Ding Y."/>
            <person name="Low A."/>
            <person name="Soh M."/>
            <person name="Seedorf H."/>
        </authorList>
    </citation>
    <scope>NUCLEOTIDE SEQUENCE [LARGE SCALE GENOMIC DNA]</scope>
    <source>
        <strain evidence="2 3">TLL-A3</strain>
    </source>
</reference>
<dbReference type="PANTHER" id="PTHR39200:SF1">
    <property type="entry name" value="AUTO-TRANSPORTER ADHESIN HEAD GIN DOMAIN-CONTAINING PROTEIN-RELATED"/>
    <property type="match status" value="1"/>
</dbReference>
<name>A0A4Z0VA88_9BACT</name>
<protein>
    <recommendedName>
        <fullName evidence="1">Putative auto-transporter adhesin head GIN domain-containing protein</fullName>
    </recommendedName>
</protein>
<accession>A0A4Z0VA88</accession>
<dbReference type="RefSeq" id="WP_135471694.1">
    <property type="nucleotide sequence ID" value="NZ_CASRTU010000051.1"/>
</dbReference>
<dbReference type="Gene3D" id="2.160.20.120">
    <property type="match status" value="1"/>
</dbReference>
<evidence type="ECO:0000313" key="2">
    <source>
        <dbReference type="EMBL" id="TGG40715.1"/>
    </source>
</evidence>
<feature type="domain" description="Putative auto-transporter adhesin head GIN" evidence="1">
    <location>
        <begin position="84"/>
        <end position="245"/>
    </location>
</feature>
<comment type="caution">
    <text evidence="2">The sequence shown here is derived from an EMBL/GenBank/DDBJ whole genome shotgun (WGS) entry which is preliminary data.</text>
</comment>
<gene>
    <name evidence="2" type="ORF">EZ315_08600</name>
</gene>
<dbReference type="EMBL" id="SJSA01000001">
    <property type="protein sequence ID" value="TGG40715.1"/>
    <property type="molecule type" value="Genomic_DNA"/>
</dbReference>
<dbReference type="Pfam" id="PF10988">
    <property type="entry name" value="DUF2807"/>
    <property type="match status" value="1"/>
</dbReference>
<organism evidence="2 3">
    <name type="scientific">Duncaniella freteri</name>
    <dbReference type="NCBI Taxonomy" id="2530391"/>
    <lineage>
        <taxon>Bacteria</taxon>
        <taxon>Pseudomonadati</taxon>
        <taxon>Bacteroidota</taxon>
        <taxon>Bacteroidia</taxon>
        <taxon>Bacteroidales</taxon>
        <taxon>Muribaculaceae</taxon>
        <taxon>Duncaniella</taxon>
    </lineage>
</organism>